<name>A0A8J3VLP5_9ACTN</name>
<keyword evidence="3" id="KW-1185">Reference proteome</keyword>
<evidence type="ECO:0000313" key="3">
    <source>
        <dbReference type="Proteomes" id="UP000612899"/>
    </source>
</evidence>
<feature type="transmembrane region" description="Helical" evidence="1">
    <location>
        <begin position="173"/>
        <end position="191"/>
    </location>
</feature>
<keyword evidence="1" id="KW-1133">Transmembrane helix</keyword>
<feature type="transmembrane region" description="Helical" evidence="1">
    <location>
        <begin position="149"/>
        <end position="167"/>
    </location>
</feature>
<organism evidence="2 3">
    <name type="scientific">Rhizocola hellebori</name>
    <dbReference type="NCBI Taxonomy" id="1392758"/>
    <lineage>
        <taxon>Bacteria</taxon>
        <taxon>Bacillati</taxon>
        <taxon>Actinomycetota</taxon>
        <taxon>Actinomycetes</taxon>
        <taxon>Micromonosporales</taxon>
        <taxon>Micromonosporaceae</taxon>
        <taxon>Rhizocola</taxon>
    </lineage>
</organism>
<evidence type="ECO:0000256" key="1">
    <source>
        <dbReference type="SAM" id="Phobius"/>
    </source>
</evidence>
<protein>
    <submittedName>
        <fullName evidence="2">Uncharacterized protein</fullName>
    </submittedName>
</protein>
<keyword evidence="1" id="KW-0812">Transmembrane</keyword>
<proteinExistence type="predicted"/>
<evidence type="ECO:0000313" key="2">
    <source>
        <dbReference type="EMBL" id="GIH11050.1"/>
    </source>
</evidence>
<keyword evidence="1" id="KW-0472">Membrane</keyword>
<feature type="transmembrane region" description="Helical" evidence="1">
    <location>
        <begin position="48"/>
        <end position="68"/>
    </location>
</feature>
<gene>
    <name evidence="2" type="ORF">Rhe02_91170</name>
</gene>
<dbReference type="AlphaFoldDB" id="A0A8J3VLP5"/>
<accession>A0A8J3VLP5</accession>
<dbReference type="Proteomes" id="UP000612899">
    <property type="component" value="Unassembled WGS sequence"/>
</dbReference>
<feature type="transmembrane region" description="Helical" evidence="1">
    <location>
        <begin position="75"/>
        <end position="99"/>
    </location>
</feature>
<dbReference type="RefSeq" id="WP_203914771.1">
    <property type="nucleotide sequence ID" value="NZ_BONY01000117.1"/>
</dbReference>
<dbReference type="EMBL" id="BONY01000117">
    <property type="protein sequence ID" value="GIH11050.1"/>
    <property type="molecule type" value="Genomic_DNA"/>
</dbReference>
<comment type="caution">
    <text evidence="2">The sequence shown here is derived from an EMBL/GenBank/DDBJ whole genome shotgun (WGS) entry which is preliminary data.</text>
</comment>
<feature type="transmembrane region" description="Helical" evidence="1">
    <location>
        <begin position="119"/>
        <end position="142"/>
    </location>
</feature>
<sequence length="196" mass="20588">MSTLRPRFAAAALALAGLLFLLYPAVRPWHDETTAAGAAASMGSSAWVAAHFFAIIGFILVPIGLLCLRTITPAIVFWIGSGLVLPYYGAEDFGLHAIATGKGDLLATVDAVRYQPVAITIFGVGLLLIAAGAILTAVAWWNEGGLARWGSLIFAIAFATYLPQFFTPAPVRIAHGVLAAVGCLAVAANLWRQARI</sequence>
<reference evidence="2" key="1">
    <citation type="submission" date="2021-01" db="EMBL/GenBank/DDBJ databases">
        <title>Whole genome shotgun sequence of Rhizocola hellebori NBRC 109834.</title>
        <authorList>
            <person name="Komaki H."/>
            <person name="Tamura T."/>
        </authorList>
    </citation>
    <scope>NUCLEOTIDE SEQUENCE</scope>
    <source>
        <strain evidence="2">NBRC 109834</strain>
    </source>
</reference>